<evidence type="ECO:0000313" key="3">
    <source>
        <dbReference type="EMBL" id="OPA73276.1"/>
    </source>
</evidence>
<dbReference type="AlphaFoldDB" id="A0A1T2X0P2"/>
<dbReference type="STRING" id="1324314.BVG16_29805"/>
<proteinExistence type="predicted"/>
<gene>
    <name evidence="3" type="ORF">BVG16_29805</name>
</gene>
<organism evidence="3 4">
    <name type="scientific">Paenibacillus selenitireducens</name>
    <dbReference type="NCBI Taxonomy" id="1324314"/>
    <lineage>
        <taxon>Bacteria</taxon>
        <taxon>Bacillati</taxon>
        <taxon>Bacillota</taxon>
        <taxon>Bacilli</taxon>
        <taxon>Bacillales</taxon>
        <taxon>Paenibacillaceae</taxon>
        <taxon>Paenibacillus</taxon>
    </lineage>
</organism>
<sequence>MKCEVNTKIPTTQELAAMFTGGFGTIDKAMNALKETGAIKLQSKGQLGTILLEKNMAALWSIIDQGALVGSFPLPNTIEFGGLATGLIEMFKEKQVVCNLTFKNGATLRLKQLLEHQCDFVVMSDLSAEQACSKYPNLRSICMMGNNSYYSDLIILRRKEVSPEMEKWRIGLDSTSNDHITLSDQVFSTNEKIDVHYGNIPYLIAEGKIDAAIWHSTQLVPTALIEILAVQKVDYSQAGSEKNMAAAIVIEEDRKEIAAMFDELCDVQLIERIQQEVISRKRSPAY</sequence>
<evidence type="ECO:0000259" key="1">
    <source>
        <dbReference type="Pfam" id="PF14502"/>
    </source>
</evidence>
<dbReference type="Gene3D" id="3.40.190.10">
    <property type="entry name" value="Periplasmic binding protein-like II"/>
    <property type="match status" value="2"/>
</dbReference>
<evidence type="ECO:0000313" key="4">
    <source>
        <dbReference type="Proteomes" id="UP000190188"/>
    </source>
</evidence>
<dbReference type="Proteomes" id="UP000190188">
    <property type="component" value="Unassembled WGS sequence"/>
</dbReference>
<comment type="caution">
    <text evidence="3">The sequence shown here is derived from an EMBL/GenBank/DDBJ whole genome shotgun (WGS) entry which is preliminary data.</text>
</comment>
<dbReference type="InterPro" id="IPR041444">
    <property type="entry name" value="HTH_41"/>
</dbReference>
<keyword evidence="4" id="KW-1185">Reference proteome</keyword>
<name>A0A1T2X0P2_9BACL</name>
<dbReference type="Pfam" id="PF14503">
    <property type="entry name" value="YhfZ_C"/>
    <property type="match status" value="1"/>
</dbReference>
<feature type="domain" description="Uncharacterised protein YhfZ C-terminal" evidence="2">
    <location>
        <begin position="57"/>
        <end position="286"/>
    </location>
</feature>
<accession>A0A1T2X0P2</accession>
<dbReference type="Pfam" id="PF14502">
    <property type="entry name" value="HTH_41"/>
    <property type="match status" value="1"/>
</dbReference>
<dbReference type="InterPro" id="IPR032791">
    <property type="entry name" value="YhfZ_C"/>
</dbReference>
<protein>
    <submittedName>
        <fullName evidence="3">Uncharacterized protein</fullName>
    </submittedName>
</protein>
<dbReference type="SUPFAM" id="SSF53850">
    <property type="entry name" value="Periplasmic binding protein-like II"/>
    <property type="match status" value="1"/>
</dbReference>
<feature type="domain" description="YhfZ helix-turn-helix" evidence="1">
    <location>
        <begin position="8"/>
        <end position="51"/>
    </location>
</feature>
<dbReference type="EMBL" id="MSZX01000020">
    <property type="protein sequence ID" value="OPA73276.1"/>
    <property type="molecule type" value="Genomic_DNA"/>
</dbReference>
<reference evidence="3 4" key="1">
    <citation type="submission" date="2017-01" db="EMBL/GenBank/DDBJ databases">
        <title>Genome analysis of Paenibacillus selenitrireducens ES3-24.</title>
        <authorList>
            <person name="Xu D."/>
            <person name="Yao R."/>
            <person name="Zheng S."/>
        </authorList>
    </citation>
    <scope>NUCLEOTIDE SEQUENCE [LARGE SCALE GENOMIC DNA]</scope>
    <source>
        <strain evidence="3 4">ES3-24</strain>
    </source>
</reference>
<evidence type="ECO:0000259" key="2">
    <source>
        <dbReference type="Pfam" id="PF14503"/>
    </source>
</evidence>